<reference evidence="2" key="2">
    <citation type="journal article" date="2021" name="Microbiome">
        <title>Successional dynamics and alternative stable states in a saline activated sludge microbial community over 9 years.</title>
        <authorList>
            <person name="Wang Y."/>
            <person name="Ye J."/>
            <person name="Ju F."/>
            <person name="Liu L."/>
            <person name="Boyd J.A."/>
            <person name="Deng Y."/>
            <person name="Parks D.H."/>
            <person name="Jiang X."/>
            <person name="Yin X."/>
            <person name="Woodcroft B.J."/>
            <person name="Tyson G.W."/>
            <person name="Hugenholtz P."/>
            <person name="Polz M.F."/>
            <person name="Zhang T."/>
        </authorList>
    </citation>
    <scope>NUCLEOTIDE SEQUENCE</scope>
    <source>
        <strain evidence="2">HKST-UBA15</strain>
    </source>
</reference>
<dbReference type="SUPFAM" id="SSF51569">
    <property type="entry name" value="Aldolase"/>
    <property type="match status" value="1"/>
</dbReference>
<accession>A0A955I9E2</accession>
<name>A0A955I9E2_9BACT</name>
<protein>
    <submittedName>
        <fullName evidence="2">Transaldolase</fullName>
    </submittedName>
</protein>
<dbReference type="PANTHER" id="PTHR10683">
    <property type="entry name" value="TRANSALDOLASE"/>
    <property type="match status" value="1"/>
</dbReference>
<dbReference type="PANTHER" id="PTHR10683:SF40">
    <property type="entry name" value="FRUCTOSE-6-PHOSPHATE ALDOLASE 1-RELATED"/>
    <property type="match status" value="1"/>
</dbReference>
<dbReference type="Pfam" id="PF00923">
    <property type="entry name" value="TAL_FSA"/>
    <property type="match status" value="1"/>
</dbReference>
<dbReference type="AlphaFoldDB" id="A0A955I9E2"/>
<dbReference type="EMBL" id="JAGQLL010000068">
    <property type="protein sequence ID" value="MCA9380474.1"/>
    <property type="molecule type" value="Genomic_DNA"/>
</dbReference>
<dbReference type="Gene3D" id="3.20.20.70">
    <property type="entry name" value="Aldolase class I"/>
    <property type="match status" value="1"/>
</dbReference>
<keyword evidence="1" id="KW-0704">Schiff base</keyword>
<proteinExistence type="predicted"/>
<organism evidence="2 3">
    <name type="scientific">Candidatus Dojkabacteria bacterium</name>
    <dbReference type="NCBI Taxonomy" id="2099670"/>
    <lineage>
        <taxon>Bacteria</taxon>
        <taxon>Candidatus Dojkabacteria</taxon>
    </lineage>
</organism>
<dbReference type="Proteomes" id="UP000745577">
    <property type="component" value="Unassembled WGS sequence"/>
</dbReference>
<gene>
    <name evidence="2" type="ORF">KC675_04820</name>
</gene>
<dbReference type="GO" id="GO:0005975">
    <property type="term" value="P:carbohydrate metabolic process"/>
    <property type="evidence" value="ECO:0007669"/>
    <property type="project" value="InterPro"/>
</dbReference>
<evidence type="ECO:0000313" key="2">
    <source>
        <dbReference type="EMBL" id="MCA9380474.1"/>
    </source>
</evidence>
<dbReference type="InterPro" id="IPR001585">
    <property type="entry name" value="TAL/FSA"/>
</dbReference>
<dbReference type="InterPro" id="IPR013785">
    <property type="entry name" value="Aldolase_TIM"/>
</dbReference>
<comment type="caution">
    <text evidence="2">The sequence shown here is derived from an EMBL/GenBank/DDBJ whole genome shotgun (WGS) entry which is preliminary data.</text>
</comment>
<reference evidence="2" key="1">
    <citation type="submission" date="2020-04" db="EMBL/GenBank/DDBJ databases">
        <authorList>
            <person name="Zhang T."/>
        </authorList>
    </citation>
    <scope>NUCLEOTIDE SEQUENCE</scope>
    <source>
        <strain evidence="2">HKST-UBA15</strain>
    </source>
</reference>
<evidence type="ECO:0000256" key="1">
    <source>
        <dbReference type="ARBA" id="ARBA00023270"/>
    </source>
</evidence>
<evidence type="ECO:0000313" key="3">
    <source>
        <dbReference type="Proteomes" id="UP000745577"/>
    </source>
</evidence>
<feature type="non-terminal residue" evidence="2">
    <location>
        <position position="1"/>
    </location>
</feature>
<sequence length="261" mass="29410">SLVAQNPELSEKIKNGNHLSESELLGEYKKIINEIKEIIPNGSISIEVYADHDTKSEEMIKQALEFNTWIDNAHIKLPTNHEGLIAATELTNSGVNLNMTLCFSQQQAAAVYSATKNASSSSVYVSPFIGRLDDIGLQGIDLIANIKKMYESGDHHVELLAASVRNLKQFLYCLYLEVDIITAPLKVYEEWASIDRPIPGVDLDIEQFIDMGEYLETKHLQQIHYEEITLNQDTEDYDINHELTTKGIAKFAQDWNALLGR</sequence>